<dbReference type="Pfam" id="PF04710">
    <property type="entry name" value="Pellino_FHA"/>
    <property type="match status" value="1"/>
</dbReference>
<keyword evidence="7" id="KW-1185">Reference proteome</keyword>
<feature type="domain" description="Pellino FHA" evidence="4">
    <location>
        <begin position="79"/>
        <end position="376"/>
    </location>
</feature>
<reference key="2">
    <citation type="submission" date="2011-10" db="EMBL/GenBank/DDBJ databases">
        <title>The genome and transcriptome sequence of Clonorchis sinensis provide insights into the carcinogenic liver fluke.</title>
        <authorList>
            <person name="Wang X."/>
            <person name="Huang Y."/>
            <person name="Chen W."/>
            <person name="Liu H."/>
            <person name="Guo L."/>
            <person name="Chen Y."/>
            <person name="Luo F."/>
            <person name="Zhou W."/>
            <person name="Sun J."/>
            <person name="Mao Q."/>
            <person name="Liang P."/>
            <person name="Zhou C."/>
            <person name="Tian Y."/>
            <person name="Men J."/>
            <person name="Lv X."/>
            <person name="Huang L."/>
            <person name="Zhou J."/>
            <person name="Hu Y."/>
            <person name="Li R."/>
            <person name="Zhang F."/>
            <person name="Lei H."/>
            <person name="Li X."/>
            <person name="Hu X."/>
            <person name="Liang C."/>
            <person name="Xu J."/>
            <person name="Wu Z."/>
            <person name="Yu X."/>
        </authorList>
    </citation>
    <scope>NUCLEOTIDE SEQUENCE</scope>
    <source>
        <strain>Henan</strain>
    </source>
</reference>
<sequence>MRRTLEGLQNPCVPVLYDEILVDLEYADDLVLVFEEEEKTQASIEAIWIEIDNKNAIDRCRTRSQYDVDTLISSEACFLVVLSFNGTRKFSDRDPRRQSKIALYKRPVANGVRPGPVNRVLEPGDSCAVRSHSRHSVSYTLSRHETVVVEYIPDPKTDMFQIGRSTNSHIDFVVQEPRPSGSSRKRHDRRATVPQKPVDASTVPDAIPTNGKPLQDCPSPPESAVSRFACRIHIDREPPHTARIYAAGFDAAKNIVLGELAVKWRSQGHMDGLTTNGVMVFHADPDSITSDSLHDNDSKFLHLFGWWLTAQAHWREVSIGGVLYEMRDKRCIPTMENRVDEDNVLRDKTLIDLCGVTLFWRSASSLSQTANTDDLRMMIDGLNLARFQCPIMYRTLRLSLSVFPSKSNNSLFADDAPSQTETPSEPYVYLNCGHVHGWHTWVGEANKDTVDRTCPLCLQPSPFVPLRMGLEPAFYIDRALATHCFNPCGHMASEKTVVYWCSVSLPNMHNFELRPRCPFCLTLIDSKPVRLRFQGDTDADTLVQLLNAVLTANSSPPELMPLPSLEQPVMSAKY</sequence>
<dbReference type="GO" id="GO:0061630">
    <property type="term" value="F:ubiquitin protein ligase activity"/>
    <property type="evidence" value="ECO:0007669"/>
    <property type="project" value="InterPro"/>
</dbReference>
<dbReference type="PANTHER" id="PTHR12098">
    <property type="entry name" value="E3 UBIQUITIN-PROTEIN LIGASE PELLINO-RELATED"/>
    <property type="match status" value="1"/>
</dbReference>
<keyword evidence="2" id="KW-0597">Phosphoprotein</keyword>
<evidence type="ECO:0000256" key="1">
    <source>
        <dbReference type="ARBA" id="ARBA00005639"/>
    </source>
</evidence>
<dbReference type="PANTHER" id="PTHR12098:SF2">
    <property type="entry name" value="PROTEIN PELLINO"/>
    <property type="match status" value="1"/>
</dbReference>
<dbReference type="InterPro" id="IPR048334">
    <property type="entry name" value="Pellino_FHA"/>
</dbReference>
<evidence type="ECO:0000259" key="5">
    <source>
        <dbReference type="Pfam" id="PF20723"/>
    </source>
</evidence>
<reference evidence="6" key="1">
    <citation type="journal article" date="2011" name="Genome Biol.">
        <title>The draft genome of the carcinogenic human liver fluke Clonorchis sinensis.</title>
        <authorList>
            <person name="Wang X."/>
            <person name="Chen W."/>
            <person name="Huang Y."/>
            <person name="Sun J."/>
            <person name="Men J."/>
            <person name="Liu H."/>
            <person name="Luo F."/>
            <person name="Guo L."/>
            <person name="Lv X."/>
            <person name="Deng C."/>
            <person name="Zhou C."/>
            <person name="Fan Y."/>
            <person name="Li X."/>
            <person name="Huang L."/>
            <person name="Hu Y."/>
            <person name="Liang C."/>
            <person name="Hu X."/>
            <person name="Xu J."/>
            <person name="Yu X."/>
        </authorList>
    </citation>
    <scope>NUCLEOTIDE SEQUENCE [LARGE SCALE GENOMIC DNA]</scope>
    <source>
        <strain evidence="6">Henan</strain>
    </source>
</reference>
<evidence type="ECO:0000256" key="2">
    <source>
        <dbReference type="ARBA" id="ARBA00022553"/>
    </source>
</evidence>
<evidence type="ECO:0000313" key="7">
    <source>
        <dbReference type="Proteomes" id="UP000008909"/>
    </source>
</evidence>
<dbReference type="GO" id="GO:0008592">
    <property type="term" value="P:regulation of Toll signaling pathway"/>
    <property type="evidence" value="ECO:0007669"/>
    <property type="project" value="InterPro"/>
</dbReference>
<dbReference type="EMBL" id="DF143242">
    <property type="protein sequence ID" value="GAA52117.1"/>
    <property type="molecule type" value="Genomic_DNA"/>
</dbReference>
<protein>
    <submittedName>
        <fullName evidence="6">Pellino protein</fullName>
    </submittedName>
</protein>
<evidence type="ECO:0000313" key="6">
    <source>
        <dbReference type="EMBL" id="GAA52117.1"/>
    </source>
</evidence>
<dbReference type="Proteomes" id="UP000008909">
    <property type="component" value="Unassembled WGS sequence"/>
</dbReference>
<dbReference type="InterPro" id="IPR048335">
    <property type="entry name" value="Pellino_RING"/>
</dbReference>
<evidence type="ECO:0000256" key="3">
    <source>
        <dbReference type="SAM" id="MobiDB-lite"/>
    </source>
</evidence>
<accession>G7YGN4</accession>
<dbReference type="InterPro" id="IPR006800">
    <property type="entry name" value="Pellino_fam"/>
</dbReference>
<dbReference type="Pfam" id="PF20723">
    <property type="entry name" value="Pellino_RING"/>
    <property type="match status" value="1"/>
</dbReference>
<feature type="domain" description="Pellino RING" evidence="5">
    <location>
        <begin position="382"/>
        <end position="538"/>
    </location>
</feature>
<name>G7YGN4_CLOSI</name>
<organism evidence="6 7">
    <name type="scientific">Clonorchis sinensis</name>
    <name type="common">Chinese liver fluke</name>
    <dbReference type="NCBI Taxonomy" id="79923"/>
    <lineage>
        <taxon>Eukaryota</taxon>
        <taxon>Metazoa</taxon>
        <taxon>Spiralia</taxon>
        <taxon>Lophotrochozoa</taxon>
        <taxon>Platyhelminthes</taxon>
        <taxon>Trematoda</taxon>
        <taxon>Digenea</taxon>
        <taxon>Opisthorchiida</taxon>
        <taxon>Opisthorchiata</taxon>
        <taxon>Opisthorchiidae</taxon>
        <taxon>Clonorchis</taxon>
    </lineage>
</organism>
<comment type="similarity">
    <text evidence="1">Belongs to the pellino family.</text>
</comment>
<proteinExistence type="inferred from homology"/>
<dbReference type="GO" id="GO:0000209">
    <property type="term" value="P:protein polyubiquitination"/>
    <property type="evidence" value="ECO:0007669"/>
    <property type="project" value="InterPro"/>
</dbReference>
<dbReference type="AlphaFoldDB" id="G7YGN4"/>
<evidence type="ECO:0000259" key="4">
    <source>
        <dbReference type="Pfam" id="PF04710"/>
    </source>
</evidence>
<feature type="region of interest" description="Disordered" evidence="3">
    <location>
        <begin position="175"/>
        <end position="220"/>
    </location>
</feature>
<gene>
    <name evidence="6" type="ORF">CLF_107366</name>
</gene>